<dbReference type="Pfam" id="PF00072">
    <property type="entry name" value="Response_reg"/>
    <property type="match status" value="1"/>
</dbReference>
<dbReference type="Pfam" id="PF00990">
    <property type="entry name" value="GGDEF"/>
    <property type="match status" value="1"/>
</dbReference>
<comment type="caution">
    <text evidence="4">The sequence shown here is derived from an EMBL/GenBank/DDBJ whole genome shotgun (WGS) entry which is preliminary data.</text>
</comment>
<dbReference type="Gene3D" id="3.40.50.2300">
    <property type="match status" value="1"/>
</dbReference>
<evidence type="ECO:0000256" key="1">
    <source>
        <dbReference type="ARBA" id="ARBA00022553"/>
    </source>
</evidence>
<organism evidence="4 5">
    <name type="scientific">Marinobacter pelagius</name>
    <dbReference type="NCBI Taxonomy" id="379482"/>
    <lineage>
        <taxon>Bacteria</taxon>
        <taxon>Pseudomonadati</taxon>
        <taxon>Pseudomonadota</taxon>
        <taxon>Gammaproteobacteria</taxon>
        <taxon>Pseudomonadales</taxon>
        <taxon>Marinobacteraceae</taxon>
        <taxon>Marinobacter</taxon>
    </lineage>
</organism>
<dbReference type="SMART" id="SM00267">
    <property type="entry name" value="GGDEF"/>
    <property type="match status" value="1"/>
</dbReference>
<dbReference type="InterPro" id="IPR001789">
    <property type="entry name" value="Sig_transdc_resp-reg_receiver"/>
</dbReference>
<evidence type="ECO:0000259" key="3">
    <source>
        <dbReference type="PROSITE" id="PS50110"/>
    </source>
</evidence>
<protein>
    <submittedName>
        <fullName evidence="4">Response regulator receiver modulated diguanylate cyclase</fullName>
    </submittedName>
</protein>
<dbReference type="STRING" id="379482.SAMN04487961_1344"/>
<evidence type="ECO:0000313" key="4">
    <source>
        <dbReference type="EMBL" id="RBP29980.1"/>
    </source>
</evidence>
<feature type="modified residue" description="4-aspartylphosphate" evidence="2">
    <location>
        <position position="65"/>
    </location>
</feature>
<dbReference type="EMBL" id="QNRO01000008">
    <property type="protein sequence ID" value="RBP29980.1"/>
    <property type="molecule type" value="Genomic_DNA"/>
</dbReference>
<dbReference type="SUPFAM" id="SSF52172">
    <property type="entry name" value="CheY-like"/>
    <property type="match status" value="1"/>
</dbReference>
<dbReference type="InterPro" id="IPR029787">
    <property type="entry name" value="Nucleotide_cyclase"/>
</dbReference>
<feature type="domain" description="Response regulatory" evidence="3">
    <location>
        <begin position="15"/>
        <end position="134"/>
    </location>
</feature>
<gene>
    <name evidence="4" type="ORF">DET50_10820</name>
</gene>
<evidence type="ECO:0000313" key="5">
    <source>
        <dbReference type="Proteomes" id="UP000252995"/>
    </source>
</evidence>
<dbReference type="PANTHER" id="PTHR44591">
    <property type="entry name" value="STRESS RESPONSE REGULATOR PROTEIN 1"/>
    <property type="match status" value="1"/>
</dbReference>
<reference evidence="4 5" key="1">
    <citation type="submission" date="2018-06" db="EMBL/GenBank/DDBJ databases">
        <title>Freshwater and sediment microbial communities from various areas in North America, analyzing microbe dynamics in response to fracking.</title>
        <authorList>
            <person name="Lamendella R."/>
        </authorList>
    </citation>
    <scope>NUCLEOTIDE SEQUENCE [LARGE SCALE GENOMIC DNA]</scope>
    <source>
        <strain evidence="4 5">114J</strain>
    </source>
</reference>
<dbReference type="Gene3D" id="3.30.70.270">
    <property type="match status" value="1"/>
</dbReference>
<dbReference type="InterPro" id="IPR000160">
    <property type="entry name" value="GGDEF_dom"/>
</dbReference>
<dbReference type="GO" id="GO:0000160">
    <property type="term" value="P:phosphorelay signal transduction system"/>
    <property type="evidence" value="ECO:0007669"/>
    <property type="project" value="InterPro"/>
</dbReference>
<dbReference type="InterPro" id="IPR050595">
    <property type="entry name" value="Bact_response_regulator"/>
</dbReference>
<dbReference type="PANTHER" id="PTHR44591:SF3">
    <property type="entry name" value="RESPONSE REGULATORY DOMAIN-CONTAINING PROTEIN"/>
    <property type="match status" value="1"/>
</dbReference>
<dbReference type="AlphaFoldDB" id="A0A366GQV4"/>
<keyword evidence="1 2" id="KW-0597">Phosphoprotein</keyword>
<dbReference type="SUPFAM" id="SSF55073">
    <property type="entry name" value="Nucleotide cyclase"/>
    <property type="match status" value="1"/>
</dbReference>
<accession>A0A366GQV4</accession>
<dbReference type="InterPro" id="IPR011006">
    <property type="entry name" value="CheY-like_superfamily"/>
</dbReference>
<evidence type="ECO:0000256" key="2">
    <source>
        <dbReference type="PROSITE-ProRule" id="PRU00169"/>
    </source>
</evidence>
<dbReference type="SMART" id="SM00448">
    <property type="entry name" value="REC"/>
    <property type="match status" value="1"/>
</dbReference>
<proteinExistence type="predicted"/>
<sequence>MDWKEVDAMPNLDLPILVVDDAKFSSMVVGRTLRNAGYRDIRVANNAPAALEMIEQRPVSVLIADWLMPEMDGLALTDQVRQQDELAKHYTYVILLTAREGVEALSEAFDRGVDDFICKSDMTKQLIPRIFAADRMADRQNTLLRTNALLIENNRVLESSNIIDLETGLCNHKYARDRLDKTLRHAEARGGAAAYVLCGIRNWQELSRKHPPSVMRELATGIARRLKSLVRPIDVLCRVGDNQFALVAYVPNREHCTATTFRRIFDGINHKALKTSVGYISVEAGMVLCRADATNGSPSVHDMEHTAMEGLMSAYETRRFTEVSPRALQAG</sequence>
<dbReference type="Proteomes" id="UP000252995">
    <property type="component" value="Unassembled WGS sequence"/>
</dbReference>
<name>A0A366GQV4_9GAMM</name>
<dbReference type="PROSITE" id="PS50110">
    <property type="entry name" value="RESPONSE_REGULATORY"/>
    <property type="match status" value="1"/>
</dbReference>
<dbReference type="InterPro" id="IPR043128">
    <property type="entry name" value="Rev_trsase/Diguanyl_cyclase"/>
</dbReference>